<keyword evidence="3" id="KW-1185">Reference proteome</keyword>
<dbReference type="AlphaFoldDB" id="A0A8C9RCH4"/>
<reference evidence="2 3" key="1">
    <citation type="submission" date="2019-04" db="EMBL/GenBank/DDBJ databases">
        <authorList>
            <consortium name="Wellcome Sanger Institute Data Sharing"/>
        </authorList>
    </citation>
    <scope>NUCLEOTIDE SEQUENCE [LARGE SCALE GENOMIC DNA]</scope>
</reference>
<evidence type="ECO:0000256" key="1">
    <source>
        <dbReference type="SAM" id="MobiDB-lite"/>
    </source>
</evidence>
<feature type="region of interest" description="Disordered" evidence="1">
    <location>
        <begin position="42"/>
        <end position="73"/>
    </location>
</feature>
<name>A0A8C9RCH4_SCLFO</name>
<organism evidence="2 3">
    <name type="scientific">Scleropages formosus</name>
    <name type="common">Asian bonytongue</name>
    <name type="synonym">Osteoglossum formosum</name>
    <dbReference type="NCBI Taxonomy" id="113540"/>
    <lineage>
        <taxon>Eukaryota</taxon>
        <taxon>Metazoa</taxon>
        <taxon>Chordata</taxon>
        <taxon>Craniata</taxon>
        <taxon>Vertebrata</taxon>
        <taxon>Euteleostomi</taxon>
        <taxon>Actinopterygii</taxon>
        <taxon>Neopterygii</taxon>
        <taxon>Teleostei</taxon>
        <taxon>Osteoglossocephala</taxon>
        <taxon>Osteoglossomorpha</taxon>
        <taxon>Osteoglossiformes</taxon>
        <taxon>Osteoglossidae</taxon>
        <taxon>Scleropages</taxon>
    </lineage>
</organism>
<reference evidence="2" key="3">
    <citation type="submission" date="2025-09" db="UniProtKB">
        <authorList>
            <consortium name="Ensembl"/>
        </authorList>
    </citation>
    <scope>IDENTIFICATION</scope>
</reference>
<proteinExistence type="predicted"/>
<reference evidence="2" key="2">
    <citation type="submission" date="2025-08" db="UniProtKB">
        <authorList>
            <consortium name="Ensembl"/>
        </authorList>
    </citation>
    <scope>IDENTIFICATION</scope>
</reference>
<evidence type="ECO:0000313" key="2">
    <source>
        <dbReference type="Ensembl" id="ENSSFOP00015013851.1"/>
    </source>
</evidence>
<sequence>MSNTLNLSLENPYSNVSIPRAKLRSAEDSGTVIINPLAIGGTEQGRASSLNPYSSFKTQGEQGQGASRVPVGQNSAPYQVQSAYAVKESEEEVSRCYACCCRCRRKKK</sequence>
<accession>A0A8C9RCH4</accession>
<feature type="compositionally biased region" description="Polar residues" evidence="1">
    <location>
        <begin position="45"/>
        <end position="65"/>
    </location>
</feature>
<dbReference type="GeneTree" id="ENSGT00980000198836"/>
<dbReference type="Proteomes" id="UP000694397">
    <property type="component" value="Chromosome 6"/>
</dbReference>
<evidence type="ECO:0000313" key="3">
    <source>
        <dbReference type="Proteomes" id="UP000694397"/>
    </source>
</evidence>
<protein>
    <submittedName>
        <fullName evidence="2">Si:ch211-202f5.3</fullName>
    </submittedName>
</protein>
<dbReference type="OrthoDB" id="8858515at2759"/>
<dbReference type="Ensembl" id="ENSSFOT00015014021.2">
    <property type="protein sequence ID" value="ENSSFOP00015013851.1"/>
    <property type="gene ID" value="ENSSFOG00015008942.2"/>
</dbReference>